<dbReference type="SMART" id="SM00827">
    <property type="entry name" value="PKS_AT"/>
    <property type="match status" value="1"/>
</dbReference>
<dbReference type="PROSITE" id="PS00606">
    <property type="entry name" value="KS3_1"/>
    <property type="match status" value="1"/>
</dbReference>
<dbReference type="Pfam" id="PF00550">
    <property type="entry name" value="PP-binding"/>
    <property type="match status" value="1"/>
</dbReference>
<keyword evidence="6" id="KW-0511">Multifunctional enzyme</keyword>
<dbReference type="HOGENOM" id="CLU_000022_35_4_7"/>
<reference evidence="9 10" key="1">
    <citation type="journal article" date="2011" name="Mol. Biol. Evol.">
        <title>Comparative genomic analysis of fruiting body formation in Myxococcales.</title>
        <authorList>
            <person name="Huntley S."/>
            <person name="Hamann N."/>
            <person name="Wegener-Feldbrugge S."/>
            <person name="Treuner-Lange A."/>
            <person name="Kube M."/>
            <person name="Reinhardt R."/>
            <person name="Klages S."/>
            <person name="Muller R."/>
            <person name="Ronning C.M."/>
            <person name="Nierman W.C."/>
            <person name="Sogaard-Andersen L."/>
        </authorList>
    </citation>
    <scope>NUCLEOTIDE SEQUENCE [LARGE SCALE GENOMIC DNA]</scope>
    <source>
        <strain evidence="9 10">DW4/3-1</strain>
    </source>
</reference>
<dbReference type="PROSITE" id="PS52004">
    <property type="entry name" value="KS3_2"/>
    <property type="match status" value="1"/>
</dbReference>
<evidence type="ECO:0000256" key="5">
    <source>
        <dbReference type="ARBA" id="ARBA00023098"/>
    </source>
</evidence>
<dbReference type="SMART" id="SM00825">
    <property type="entry name" value="PKS_KS"/>
    <property type="match status" value="1"/>
</dbReference>
<name>E3FQV4_STIAD</name>
<dbReference type="GO" id="GO:0004312">
    <property type="term" value="F:fatty acid synthase activity"/>
    <property type="evidence" value="ECO:0007669"/>
    <property type="project" value="TreeGrafter"/>
</dbReference>
<dbReference type="GO" id="GO:0071770">
    <property type="term" value="P:DIM/DIP cell wall layer assembly"/>
    <property type="evidence" value="ECO:0007669"/>
    <property type="project" value="TreeGrafter"/>
</dbReference>
<dbReference type="InterPro" id="IPR029058">
    <property type="entry name" value="AB_hydrolase_fold"/>
</dbReference>
<keyword evidence="4" id="KW-0276">Fatty acid metabolism</keyword>
<dbReference type="InterPro" id="IPR016036">
    <property type="entry name" value="Malonyl_transacylase_ACP-bd"/>
</dbReference>
<dbReference type="SUPFAM" id="SSF51735">
    <property type="entry name" value="NAD(P)-binding Rossmann-fold domains"/>
    <property type="match status" value="2"/>
</dbReference>
<dbReference type="Gene3D" id="3.40.50.720">
    <property type="entry name" value="NAD(P)-binding Rossmann-like Domain"/>
    <property type="match status" value="1"/>
</dbReference>
<dbReference type="InterPro" id="IPR001227">
    <property type="entry name" value="Ac_transferase_dom_sf"/>
</dbReference>
<dbReference type="STRING" id="378806.STAUR_4205"/>
<dbReference type="InterPro" id="IPR018201">
    <property type="entry name" value="Ketoacyl_synth_AS"/>
</dbReference>
<dbReference type="SUPFAM" id="SSF53901">
    <property type="entry name" value="Thiolase-like"/>
    <property type="match status" value="1"/>
</dbReference>
<dbReference type="Gene3D" id="3.40.47.10">
    <property type="match status" value="1"/>
</dbReference>
<dbReference type="InterPro" id="IPR016039">
    <property type="entry name" value="Thiolase-like"/>
</dbReference>
<dbReference type="Gene3D" id="3.40.366.10">
    <property type="entry name" value="Malonyl-Coenzyme A Acyl Carrier Protein, domain 2"/>
    <property type="match status" value="1"/>
</dbReference>
<keyword evidence="3" id="KW-0808">Transferase</keyword>
<dbReference type="InterPro" id="IPR036736">
    <property type="entry name" value="ACP-like_sf"/>
</dbReference>
<dbReference type="Pfam" id="PF00109">
    <property type="entry name" value="ketoacyl-synt"/>
    <property type="match status" value="1"/>
</dbReference>
<dbReference type="PANTHER" id="PTHR43775">
    <property type="entry name" value="FATTY ACID SYNTHASE"/>
    <property type="match status" value="1"/>
</dbReference>
<evidence type="ECO:0000313" key="9">
    <source>
        <dbReference type="EMBL" id="ADO71987.1"/>
    </source>
</evidence>
<sequence>MSVEESSMGNGMAVAIVGMAGRFPGAADVESFWQHLIQGAEGIRAFTDEELLARGVPPALLSREHFIKAGAVLEQVDTFDASLFGYSPREAALMDPQHRIFLECAWEALERSGQWPDTERSTGVFAGTSMSTYLLFNLLTHRELIDAGDTFQVMIGNDKDFLATRVSYNLDLRGPSVNIQTGCSTSLVAVHHACQALLSYQCDVALAGGVSVDVPQRTGYIHEPRGIASPDGHCRPFDAQGQGTVFGSGVGVVVLKRLEDALASRDSIHAVILGTAINNDGSTKVGYTAPSPEGQAEVIARALAVAGVPARSIGYVEAHGTGTLLGDPVEVSALTRVFRAETADTGFCGLGSVKSNIGHLDAASGVAGLIKATLAVEHGALPPTLHFRQPNPNIDWERSPFVVNGSLTPWKKDQGPRRAGVSSFGIGGTNAHAVLEQAPPPPSTGPSRPWKVLPVSAHSGQALQALTHRLRTHLATHPGQDLSDVAYTLQVGRKALPYRQILVCREREEAHAVLESGDPERLLTRQSRAASRTVAFMFPGGGAQYVNMGRELYETEPSFRRHLETCASLLKRTGLSLLEALYPSGEASSRLTRPSVALPALFCLEYALAELWKEWGVVPEALMGHSMGEYTAACQAGILSLEDGLALVCERGRLFEQLPPGAMASVPLPEEAVRPFLGPRVSLAAINGAAQCALAGDEEAIEALLRQLQAQGIEGRRIHIDVAAHSHLVDPILPAFASFVSRLKLKPPTVPIVSCVTGTWMTPEEATRPDYWVRHLRQPVRFGQGVATLAELPCQILLEVGPGRTLSSLARLRMGHEADVTVLASLRGPREEGSDAQHLLTTLGRLWMEGVPVSWKHFSAHEQRRRVQLPTYPFERQRHWMEPRALAPSTPPPLERQPHAADWFYLPSWKRSLVRAPLPGPQRWLLVTDGQDLDSLLAKRLRRDGHSVTVAIAGSQAQRTAEDTYEVVPGSRASYAELLTLLEKAGRSPERIAFLRPLASCGPGPEGERKALEVAFHEPLALGQALAELPDSPPRHLVIVSSGVQAVGGHEPLHPEKAALLGICRVLPQELPHLTCKSVDVTPPTDEALLALLVEQLAQELTGPSSNATLAWRGVHRWEQSYESLSLPPPATPAPLRPQGTYLITGGLGGLGLVLAEHLARAVQARLVLVGRTPVPERQQWEALAALPGTDPLGSKLRKLLEFEALGARVLALSADTADATHMEEVLHRARAEFGELHGVIHAAGVPAGGLSQLRTREATEEILRPKVHGARVLDRLLNGTPLDFFLLCSSLTAVAGDFGQVDHCAANAFLDAFAQKRAAEGARHIMSLGWDTWREVGQAVTTALPAGLEHLREQMLAHALSPQEGVDVFGRALAHLQPHLVVSTRPLPSVLARSPSLLQELAGAGAPSPSTSPPPATLSSVDEVESLLGDIWRRLLGISHVHAHDNFFELGGNSLIGLKLVAEIKQRMGLEFPIVQLFKKPTLGGMARLLSPPSEEAAAPDSALIHRRGRGALRRERMQRKLDNS</sequence>
<dbReference type="PROSITE" id="PS50075">
    <property type="entry name" value="CARRIER"/>
    <property type="match status" value="1"/>
</dbReference>
<dbReference type="Gene3D" id="3.30.70.3290">
    <property type="match status" value="1"/>
</dbReference>
<dbReference type="InterPro" id="IPR020806">
    <property type="entry name" value="PKS_PP-bd"/>
</dbReference>
<dbReference type="CDD" id="cd00833">
    <property type="entry name" value="PKS"/>
    <property type="match status" value="1"/>
</dbReference>
<accession>E3FQV4</accession>
<dbReference type="Pfam" id="PF08659">
    <property type="entry name" value="KR"/>
    <property type="match status" value="1"/>
</dbReference>
<dbReference type="OrthoDB" id="5349841at2"/>
<dbReference type="InterPro" id="IPR014030">
    <property type="entry name" value="Ketoacyl_synth_N"/>
</dbReference>
<feature type="domain" description="Carrier" evidence="7">
    <location>
        <begin position="1420"/>
        <end position="1495"/>
    </location>
</feature>
<proteinExistence type="predicted"/>
<keyword evidence="1" id="KW-0596">Phosphopantetheine</keyword>
<dbReference type="Proteomes" id="UP000001351">
    <property type="component" value="Chromosome"/>
</dbReference>
<evidence type="ECO:0000256" key="4">
    <source>
        <dbReference type="ARBA" id="ARBA00022832"/>
    </source>
</evidence>
<dbReference type="Gene3D" id="3.40.50.1820">
    <property type="entry name" value="alpha/beta hydrolase"/>
    <property type="match status" value="1"/>
</dbReference>
<feature type="domain" description="Ketosynthase family 3 (KS3)" evidence="8">
    <location>
        <begin position="11"/>
        <end position="437"/>
    </location>
</feature>
<dbReference type="GO" id="GO:0004315">
    <property type="term" value="F:3-oxoacyl-[acyl-carrier-protein] synthase activity"/>
    <property type="evidence" value="ECO:0007669"/>
    <property type="project" value="InterPro"/>
</dbReference>
<dbReference type="SMART" id="SM00822">
    <property type="entry name" value="PKS_KR"/>
    <property type="match status" value="1"/>
</dbReference>
<dbReference type="Pfam" id="PF00698">
    <property type="entry name" value="Acyl_transf_1"/>
    <property type="match status" value="1"/>
</dbReference>
<dbReference type="SUPFAM" id="SSF47336">
    <property type="entry name" value="ACP-like"/>
    <property type="match status" value="1"/>
</dbReference>
<dbReference type="RefSeq" id="WP_013376115.1">
    <property type="nucleotide sequence ID" value="NC_014623.1"/>
</dbReference>
<dbReference type="InterPro" id="IPR014043">
    <property type="entry name" value="Acyl_transferase_dom"/>
</dbReference>
<protein>
    <submittedName>
        <fullName evidence="9">Beta-ketoacyl synthase</fullName>
    </submittedName>
</protein>
<organism evidence="9 10">
    <name type="scientific">Stigmatella aurantiaca (strain DW4/3-1)</name>
    <dbReference type="NCBI Taxonomy" id="378806"/>
    <lineage>
        <taxon>Bacteria</taxon>
        <taxon>Pseudomonadati</taxon>
        <taxon>Myxococcota</taxon>
        <taxon>Myxococcia</taxon>
        <taxon>Myxococcales</taxon>
        <taxon>Cystobacterineae</taxon>
        <taxon>Archangiaceae</taxon>
        <taxon>Stigmatella</taxon>
    </lineage>
</organism>
<dbReference type="GO" id="GO:0006633">
    <property type="term" value="P:fatty acid biosynthetic process"/>
    <property type="evidence" value="ECO:0007669"/>
    <property type="project" value="InterPro"/>
</dbReference>
<dbReference type="InterPro" id="IPR014031">
    <property type="entry name" value="Ketoacyl_synth_C"/>
</dbReference>
<dbReference type="InterPro" id="IPR036291">
    <property type="entry name" value="NAD(P)-bd_dom_sf"/>
</dbReference>
<evidence type="ECO:0000256" key="2">
    <source>
        <dbReference type="ARBA" id="ARBA00022553"/>
    </source>
</evidence>
<dbReference type="CDD" id="cd08953">
    <property type="entry name" value="KR_2_SDR_x"/>
    <property type="match status" value="1"/>
</dbReference>
<dbReference type="Pfam" id="PF22621">
    <property type="entry name" value="CurL-like_PKS_C"/>
    <property type="match status" value="1"/>
</dbReference>
<dbReference type="PROSITE" id="PS00012">
    <property type="entry name" value="PHOSPHOPANTETHEINE"/>
    <property type="match status" value="1"/>
</dbReference>
<dbReference type="InterPro" id="IPR050091">
    <property type="entry name" value="PKS_NRPS_Biosynth_Enz"/>
</dbReference>
<evidence type="ECO:0000259" key="7">
    <source>
        <dbReference type="PROSITE" id="PS50075"/>
    </source>
</evidence>
<dbReference type="GO" id="GO:0005737">
    <property type="term" value="C:cytoplasm"/>
    <property type="evidence" value="ECO:0007669"/>
    <property type="project" value="TreeGrafter"/>
</dbReference>
<dbReference type="PANTHER" id="PTHR43775:SF51">
    <property type="entry name" value="INACTIVE PHENOLPHTHIOCEROL SYNTHESIS POLYKETIDE SYNTHASE TYPE I PKS1-RELATED"/>
    <property type="match status" value="1"/>
</dbReference>
<dbReference type="InterPro" id="IPR006162">
    <property type="entry name" value="Ppantetheine_attach_site"/>
</dbReference>
<dbReference type="GO" id="GO:0031177">
    <property type="term" value="F:phosphopantetheine binding"/>
    <property type="evidence" value="ECO:0007669"/>
    <property type="project" value="InterPro"/>
</dbReference>
<dbReference type="InterPro" id="IPR057326">
    <property type="entry name" value="KR_dom"/>
</dbReference>
<dbReference type="FunFam" id="3.40.47.10:FF:000042">
    <property type="entry name" value="Polyketide synthase Pks13"/>
    <property type="match status" value="1"/>
</dbReference>
<dbReference type="GO" id="GO:0005886">
    <property type="term" value="C:plasma membrane"/>
    <property type="evidence" value="ECO:0007669"/>
    <property type="project" value="TreeGrafter"/>
</dbReference>
<dbReference type="InterPro" id="IPR016035">
    <property type="entry name" value="Acyl_Trfase/lysoPLipase"/>
</dbReference>
<keyword evidence="10" id="KW-1185">Reference proteome</keyword>
<evidence type="ECO:0000256" key="3">
    <source>
        <dbReference type="ARBA" id="ARBA00022679"/>
    </source>
</evidence>
<dbReference type="Pfam" id="PF02801">
    <property type="entry name" value="Ketoacyl-synt_C"/>
    <property type="match status" value="1"/>
</dbReference>
<evidence type="ECO:0000256" key="6">
    <source>
        <dbReference type="ARBA" id="ARBA00023268"/>
    </source>
</evidence>
<dbReference type="InterPro" id="IPR020841">
    <property type="entry name" value="PKS_Beta-ketoAc_synthase_dom"/>
</dbReference>
<dbReference type="KEGG" id="sur:STAUR_4205"/>
<evidence type="ECO:0000313" key="10">
    <source>
        <dbReference type="Proteomes" id="UP000001351"/>
    </source>
</evidence>
<dbReference type="SMART" id="SM00823">
    <property type="entry name" value="PKS_PP"/>
    <property type="match status" value="1"/>
</dbReference>
<dbReference type="SUPFAM" id="SSF52151">
    <property type="entry name" value="FabD/lysophospholipase-like"/>
    <property type="match status" value="1"/>
</dbReference>
<gene>
    <name evidence="9" type="ordered locus">STAUR_4205</name>
</gene>
<evidence type="ECO:0000256" key="1">
    <source>
        <dbReference type="ARBA" id="ARBA00022450"/>
    </source>
</evidence>
<dbReference type="SUPFAM" id="SSF55048">
    <property type="entry name" value="Probable ACP-binding domain of malonyl-CoA ACP transacylase"/>
    <property type="match status" value="1"/>
</dbReference>
<dbReference type="InterPro" id="IPR013968">
    <property type="entry name" value="PKS_KR"/>
</dbReference>
<dbReference type="Gene3D" id="3.30.70.250">
    <property type="entry name" value="Malonyl-CoA ACP transacylase, ACP-binding"/>
    <property type="match status" value="1"/>
</dbReference>
<keyword evidence="2" id="KW-0597">Phosphoprotein</keyword>
<keyword evidence="5" id="KW-0443">Lipid metabolism</keyword>
<dbReference type="InterPro" id="IPR009081">
    <property type="entry name" value="PP-bd_ACP"/>
</dbReference>
<evidence type="ECO:0000259" key="8">
    <source>
        <dbReference type="PROSITE" id="PS52004"/>
    </source>
</evidence>
<dbReference type="eggNOG" id="COG3321">
    <property type="taxonomic scope" value="Bacteria"/>
</dbReference>
<dbReference type="eggNOG" id="COG1028">
    <property type="taxonomic scope" value="Bacteria"/>
</dbReference>
<dbReference type="EMBL" id="CP002271">
    <property type="protein sequence ID" value="ADO71987.1"/>
    <property type="molecule type" value="Genomic_DNA"/>
</dbReference>